<dbReference type="AlphaFoldDB" id="A0A5K3FQE0"/>
<accession>A0A5K3FQE0</accession>
<feature type="region of interest" description="Disordered" evidence="1">
    <location>
        <begin position="20"/>
        <end position="95"/>
    </location>
</feature>
<organism evidence="2">
    <name type="scientific">Mesocestoides corti</name>
    <name type="common">Flatworm</name>
    <dbReference type="NCBI Taxonomy" id="53468"/>
    <lineage>
        <taxon>Eukaryota</taxon>
        <taxon>Metazoa</taxon>
        <taxon>Spiralia</taxon>
        <taxon>Lophotrochozoa</taxon>
        <taxon>Platyhelminthes</taxon>
        <taxon>Cestoda</taxon>
        <taxon>Eucestoda</taxon>
        <taxon>Cyclophyllidea</taxon>
        <taxon>Mesocestoididae</taxon>
        <taxon>Mesocestoides</taxon>
    </lineage>
</organism>
<name>A0A5K3FQE0_MESCO</name>
<evidence type="ECO:0000256" key="1">
    <source>
        <dbReference type="SAM" id="MobiDB-lite"/>
    </source>
</evidence>
<reference evidence="2" key="1">
    <citation type="submission" date="2019-11" db="UniProtKB">
        <authorList>
            <consortium name="WormBaseParasite"/>
        </authorList>
    </citation>
    <scope>IDENTIFICATION</scope>
</reference>
<dbReference type="WBParaSite" id="MCU_010246-RE">
    <property type="protein sequence ID" value="MCU_010246-RE"/>
    <property type="gene ID" value="MCU_010246"/>
</dbReference>
<evidence type="ECO:0000313" key="2">
    <source>
        <dbReference type="WBParaSite" id="MCU_010246-RE"/>
    </source>
</evidence>
<proteinExistence type="predicted"/>
<protein>
    <submittedName>
        <fullName evidence="2">Focal_AT domain-containing protein</fullName>
    </submittedName>
</protein>
<sequence length="95" mass="10217">MIYLRRRQKYASNAIQTRNAASVGANGAKVGRGPPPGGFGKQGTHAGSGDYPSSTKAQHHELTLGGRVAKHHAKPPVKDAEEKEEEEEVLRITQC</sequence>